<dbReference type="AlphaFoldDB" id="A0A4Q7WUN2"/>
<comment type="caution">
    <text evidence="3">The sequence shown here is derived from an EMBL/GenBank/DDBJ whole genome shotgun (WGS) entry which is preliminary data.</text>
</comment>
<proteinExistence type="predicted"/>
<evidence type="ECO:0000256" key="2">
    <source>
        <dbReference type="SAM" id="Phobius"/>
    </source>
</evidence>
<name>A0A4Q7WUN2_9ACTN</name>
<accession>A0A4Q7WUN2</accession>
<dbReference type="Pfam" id="PF14029">
    <property type="entry name" value="DUF4244"/>
    <property type="match status" value="1"/>
</dbReference>
<dbReference type="InterPro" id="IPR025338">
    <property type="entry name" value="DUF4244"/>
</dbReference>
<keyword evidence="4" id="KW-1185">Reference proteome</keyword>
<keyword evidence="2" id="KW-0812">Transmembrane</keyword>
<dbReference type="OrthoDB" id="3748241at2"/>
<dbReference type="EMBL" id="SHKR01000013">
    <property type="protein sequence ID" value="RZU13748.1"/>
    <property type="molecule type" value="Genomic_DNA"/>
</dbReference>
<evidence type="ECO:0000313" key="3">
    <source>
        <dbReference type="EMBL" id="RZU13748.1"/>
    </source>
</evidence>
<sequence>MPTPVVALSNHLHPTHAFDAPNPHDPQATHSDSRTPEHVPNTREHRRARTLRRVRSRTLRGLRTRTERGAATAEYAVTIVAACGLGGILVALLKSPVMQNALKALINYALKIAGVEGVHL</sequence>
<gene>
    <name evidence="3" type="ORF">EV645_4601</name>
</gene>
<protein>
    <submittedName>
        <fullName evidence="3">Uncharacterized protein DUF4244</fullName>
    </submittedName>
</protein>
<feature type="region of interest" description="Disordered" evidence="1">
    <location>
        <begin position="1"/>
        <end position="50"/>
    </location>
</feature>
<keyword evidence="2" id="KW-1133">Transmembrane helix</keyword>
<reference evidence="3 4" key="1">
    <citation type="journal article" date="2015" name="Stand. Genomic Sci.">
        <title>Genomic Encyclopedia of Bacterial and Archaeal Type Strains, Phase III: the genomes of soil and plant-associated and newly described type strains.</title>
        <authorList>
            <person name="Whitman W.B."/>
            <person name="Woyke T."/>
            <person name="Klenk H.P."/>
            <person name="Zhou Y."/>
            <person name="Lilburn T.G."/>
            <person name="Beck B.J."/>
            <person name="De Vos P."/>
            <person name="Vandamme P."/>
            <person name="Eisen J.A."/>
            <person name="Garrity G."/>
            <person name="Hugenholtz P."/>
            <person name="Kyrpides N.C."/>
        </authorList>
    </citation>
    <scope>NUCLEOTIDE SEQUENCE [LARGE SCALE GENOMIC DNA]</scope>
    <source>
        <strain evidence="3 4">VKM Ac-2540</strain>
    </source>
</reference>
<organism evidence="3 4">
    <name type="scientific">Kribbella rubisoli</name>
    <dbReference type="NCBI Taxonomy" id="3075929"/>
    <lineage>
        <taxon>Bacteria</taxon>
        <taxon>Bacillati</taxon>
        <taxon>Actinomycetota</taxon>
        <taxon>Actinomycetes</taxon>
        <taxon>Propionibacteriales</taxon>
        <taxon>Kribbellaceae</taxon>
        <taxon>Kribbella</taxon>
    </lineage>
</organism>
<evidence type="ECO:0000256" key="1">
    <source>
        <dbReference type="SAM" id="MobiDB-lite"/>
    </source>
</evidence>
<keyword evidence="2" id="KW-0472">Membrane</keyword>
<dbReference type="Proteomes" id="UP000292027">
    <property type="component" value="Unassembled WGS sequence"/>
</dbReference>
<feature type="compositionally biased region" description="Basic and acidic residues" evidence="1">
    <location>
        <begin position="31"/>
        <end position="43"/>
    </location>
</feature>
<feature type="transmembrane region" description="Helical" evidence="2">
    <location>
        <begin position="75"/>
        <end position="93"/>
    </location>
</feature>
<evidence type="ECO:0000313" key="4">
    <source>
        <dbReference type="Proteomes" id="UP000292027"/>
    </source>
</evidence>